<feature type="compositionally biased region" description="Low complexity" evidence="1">
    <location>
        <begin position="808"/>
        <end position="826"/>
    </location>
</feature>
<feature type="compositionally biased region" description="Low complexity" evidence="1">
    <location>
        <begin position="245"/>
        <end position="254"/>
    </location>
</feature>
<feature type="region of interest" description="Disordered" evidence="1">
    <location>
        <begin position="1033"/>
        <end position="1059"/>
    </location>
</feature>
<organism evidence="2 3">
    <name type="scientific">Prorocentrum cordatum</name>
    <dbReference type="NCBI Taxonomy" id="2364126"/>
    <lineage>
        <taxon>Eukaryota</taxon>
        <taxon>Sar</taxon>
        <taxon>Alveolata</taxon>
        <taxon>Dinophyceae</taxon>
        <taxon>Prorocentrales</taxon>
        <taxon>Prorocentraceae</taxon>
        <taxon>Prorocentrum</taxon>
    </lineage>
</organism>
<feature type="compositionally biased region" description="Low complexity" evidence="1">
    <location>
        <begin position="1043"/>
        <end position="1059"/>
    </location>
</feature>
<accession>A0ABN9VR90</accession>
<evidence type="ECO:0000256" key="1">
    <source>
        <dbReference type="SAM" id="MobiDB-lite"/>
    </source>
</evidence>
<feature type="compositionally biased region" description="Acidic residues" evidence="1">
    <location>
        <begin position="827"/>
        <end position="857"/>
    </location>
</feature>
<name>A0ABN9VR90_9DINO</name>
<evidence type="ECO:0008006" key="4">
    <source>
        <dbReference type="Google" id="ProtNLM"/>
    </source>
</evidence>
<evidence type="ECO:0000313" key="2">
    <source>
        <dbReference type="EMBL" id="CAK0875978.1"/>
    </source>
</evidence>
<evidence type="ECO:0000313" key="3">
    <source>
        <dbReference type="Proteomes" id="UP001189429"/>
    </source>
</evidence>
<comment type="caution">
    <text evidence="2">The sequence shown here is derived from an EMBL/GenBank/DDBJ whole genome shotgun (WGS) entry which is preliminary data.</text>
</comment>
<keyword evidence="3" id="KW-1185">Reference proteome</keyword>
<feature type="compositionally biased region" description="Acidic residues" evidence="1">
    <location>
        <begin position="1033"/>
        <end position="1042"/>
    </location>
</feature>
<gene>
    <name evidence="2" type="ORF">PCOR1329_LOCUS60514</name>
</gene>
<sequence>MMGEKFANVASADPNWKRKLDRHHSLHNAYLRDSSTLRKQADIIRALGTGKWQCTLCEEHISTHRRASEREPRLFFCRERPDLSRSAETCRIPPMPDLSALHASQTKLFGEASARSTTLQFVHVTSLANAARLELPVSSEPRVGDVFEWPGEDDACACVLSFAKFGKAHVFPFFRRPVNLKQRNDGFKMIHQRCFQLVPANDGAAESSGRGREILRFVQASAERAAAAELPRAADGNDAAEDEPASYASSSAPGAPSPWTSAVAQLCADAVHLRFDFAAAPAACPDPPDQKDCSIFRRGPRVARMRACAAGCRCLLTHRYWCQTHNRFFQPPSGSDSRGCTVVGDVVGDCVIAGDFWPEALGAFQDAENYRRVERLVRRRTTTLIMNAVADHPRRANLSEFEAARLHAALCGFARATPGYQTIKVWFAIWVQRYLGPMVPRLALAVCASHGTVGDLDFSASDARQLRAIGSKVRDRKERRTFGGLTGLSDDRSNIETVVLAWMRLVQTQGLRLVGANVGNIAKEFKTIAGCLGAAFPGAVRRDMAALKRSQQRVESGGIVVDLDARRVLGFELGQDALHVYKRLLEAVNTTSVDAAWAIRCLRKWQDPLNPEVRFGRSNAEPIFGGADNRLAARAEVQGAAPLDVPQVLQLHSEGAALPAVSLEVLKESVADEWCHPVHGKPLSLPAEVAILEDAALVVDASRGARQAAAAAAFEFVYGPLGHPTAGGIARDLCGLGDLFALPNFAKARGEAPPEWCQAQVRYLRRARIRPSGPMRRMCKQRDAPAGAPAPSQPADDRQACSDEESASAKGVDADASAASDAAGDSEFPEESGDDNGNDDSDAAAEAEEDSDDEEDEAARPAEPALGVDALAGESHKRYAAGSRFDRVLVNQLRPVVLHGLRAGYRCKLWAMEAGRGVSLGTVGKERDWRNKQRHARNKGRSRADEATVHLLVLLRFAREVAARTVSGRRRDQLLTCSRPDRVHDEFLAAEELAAAILEGAAAGAPLARAAGSCADAPAEALAEEALRLEEEAEAAAGEAEEFAGAAEGEGAPDAAGEGQVVPAPDDDDEVLGTQMSAEAFYQHATELDEDCFADYDALVAAIKDKPDPAIGARERFQQLGLRVWRDVTGQAVDVKDLAVSIEGAGPKTRGAFFDKWSTYLWDVKAIYAATDLASKPKEMSLRAYVAQTTEAFYNKLLEGTDVRTPMEAQGSVPLRAMAPAEVADACQRAAVGFGLPPDGHVVHQAFQGQAAYYWQGADGSLQIPAPKESESEWNVGNARLPFIAEGEVSSGKDNLVAMILQWVGALQVERLDATSTARSGKITTNGILTHLKAHGNQVQVVNAELEKVLNRAYKDKMQEGGVIELLDGSEACGRRTGMGASCVKPVAWMCLATQKKVYAREMGGESCGRLRFVVLHLDPDQVRKLPFEERLVPRNKSQEVLVEALREILLAQQRAPDRELEDFAKTYPQGLRDADLRVLWDGFLASRFAPLAKYLHGLASGPTSLPRGGGGLAGVADAPAAEAPAPAAPLAGAVGARARRARDPATSGRPEPPKKIRLRGAMRGGAEDAAEAVPKRLPELSVRAMQVSPAGTMIMAGVQDGTNAARAKSNNPECASVVTKHAGKTFGACAAANAAVRNGLARWAFGRPFPLDHVIRLFDCLAAMPKIELFSLKQMGLETKPSDQQDKAPPAPLYDFDTLKLENIDKAGRRFLEGTDANHLPAGENGIWHKAAHEGVPFAMAASTLWHNFRQYWFTKQRKRDDMTAYATDLEEAHKILKF</sequence>
<feature type="compositionally biased region" description="Low complexity" evidence="1">
    <location>
        <begin position="784"/>
        <end position="794"/>
    </location>
</feature>
<feature type="region of interest" description="Disordered" evidence="1">
    <location>
        <begin position="1530"/>
        <end position="1557"/>
    </location>
</feature>
<proteinExistence type="predicted"/>
<dbReference type="Proteomes" id="UP001189429">
    <property type="component" value="Unassembled WGS sequence"/>
</dbReference>
<reference evidence="2" key="1">
    <citation type="submission" date="2023-10" db="EMBL/GenBank/DDBJ databases">
        <authorList>
            <person name="Chen Y."/>
            <person name="Shah S."/>
            <person name="Dougan E. K."/>
            <person name="Thang M."/>
            <person name="Chan C."/>
        </authorList>
    </citation>
    <scope>NUCLEOTIDE SEQUENCE [LARGE SCALE GENOMIC DNA]</scope>
</reference>
<feature type="region of interest" description="Disordered" evidence="1">
    <location>
        <begin position="774"/>
        <end position="871"/>
    </location>
</feature>
<feature type="region of interest" description="Disordered" evidence="1">
    <location>
        <begin position="228"/>
        <end position="254"/>
    </location>
</feature>
<protein>
    <recommendedName>
        <fullName evidence="4">RNA-directed RNA polymerase</fullName>
    </recommendedName>
</protein>
<dbReference type="EMBL" id="CAUYUJ010017582">
    <property type="protein sequence ID" value="CAK0875978.1"/>
    <property type="molecule type" value="Genomic_DNA"/>
</dbReference>